<organism evidence="4 5">
    <name type="scientific">Kineobactrum salinum</name>
    <dbReference type="NCBI Taxonomy" id="2708301"/>
    <lineage>
        <taxon>Bacteria</taxon>
        <taxon>Pseudomonadati</taxon>
        <taxon>Pseudomonadota</taxon>
        <taxon>Gammaproteobacteria</taxon>
        <taxon>Cellvibrionales</taxon>
        <taxon>Halieaceae</taxon>
        <taxon>Kineobactrum</taxon>
    </lineage>
</organism>
<feature type="coiled-coil region" evidence="2">
    <location>
        <begin position="114"/>
        <end position="141"/>
    </location>
</feature>
<dbReference type="Gene3D" id="2.40.30.170">
    <property type="match status" value="1"/>
</dbReference>
<dbReference type="InterPro" id="IPR006143">
    <property type="entry name" value="RND_pump_MFP"/>
</dbReference>
<dbReference type="GO" id="GO:0015562">
    <property type="term" value="F:efflux transmembrane transporter activity"/>
    <property type="evidence" value="ECO:0007669"/>
    <property type="project" value="TreeGrafter"/>
</dbReference>
<comment type="similarity">
    <text evidence="1">Belongs to the membrane fusion protein (MFP) (TC 8.A.1) family.</text>
</comment>
<dbReference type="Gene3D" id="1.10.287.470">
    <property type="entry name" value="Helix hairpin bin"/>
    <property type="match status" value="1"/>
</dbReference>
<evidence type="ECO:0000256" key="1">
    <source>
        <dbReference type="ARBA" id="ARBA00009477"/>
    </source>
</evidence>
<dbReference type="Pfam" id="PF25917">
    <property type="entry name" value="BSH_RND"/>
    <property type="match status" value="1"/>
</dbReference>
<dbReference type="SUPFAM" id="SSF111369">
    <property type="entry name" value="HlyD-like secretion proteins"/>
    <property type="match status" value="1"/>
</dbReference>
<keyword evidence="2" id="KW-0175">Coiled coil</keyword>
<dbReference type="KEGG" id="kim:G3T16_07245"/>
<dbReference type="RefSeq" id="WP_163494468.1">
    <property type="nucleotide sequence ID" value="NZ_CP048711.1"/>
</dbReference>
<evidence type="ECO:0000256" key="2">
    <source>
        <dbReference type="SAM" id="Coils"/>
    </source>
</evidence>
<dbReference type="NCBIfam" id="TIGR01730">
    <property type="entry name" value="RND_mfp"/>
    <property type="match status" value="1"/>
</dbReference>
<gene>
    <name evidence="4" type="ORF">G3T16_07245</name>
</gene>
<dbReference type="Gene3D" id="2.40.50.100">
    <property type="match status" value="1"/>
</dbReference>
<evidence type="ECO:0000313" key="4">
    <source>
        <dbReference type="EMBL" id="QIB65228.1"/>
    </source>
</evidence>
<dbReference type="AlphaFoldDB" id="A0A6C0TZZ5"/>
<dbReference type="InterPro" id="IPR058625">
    <property type="entry name" value="MdtA-like_BSH"/>
</dbReference>
<name>A0A6C0TZZ5_9GAMM</name>
<dbReference type="Gene3D" id="2.40.420.20">
    <property type="match status" value="1"/>
</dbReference>
<dbReference type="GO" id="GO:1990281">
    <property type="term" value="C:efflux pump complex"/>
    <property type="evidence" value="ECO:0007669"/>
    <property type="project" value="TreeGrafter"/>
</dbReference>
<evidence type="ECO:0000313" key="5">
    <source>
        <dbReference type="Proteomes" id="UP000477680"/>
    </source>
</evidence>
<feature type="domain" description="Multidrug resistance protein MdtA-like barrel-sandwich hybrid" evidence="3">
    <location>
        <begin position="72"/>
        <end position="210"/>
    </location>
</feature>
<evidence type="ECO:0000259" key="3">
    <source>
        <dbReference type="Pfam" id="PF25917"/>
    </source>
</evidence>
<proteinExistence type="inferred from homology"/>
<dbReference type="EMBL" id="CP048711">
    <property type="protein sequence ID" value="QIB65228.1"/>
    <property type="molecule type" value="Genomic_DNA"/>
</dbReference>
<sequence length="387" mass="42557">MKKSTVPRTALYAVAVMAAGLLAATLLLTGKPAPEPRPPPQRELPAVDVIVAEPAARELSVSTQGTVRPLREIDLISRVAGRVESSAPEFAEGGFFRRGDLLLKIEETDYRFAIARAESQLAAARQQLAEEEGQAQQARREWRDLGSPQANALFLREPQLASARAALAAAEADLGAARLDLERTRIVAPFNGRISEKLADSGQYVMSGSVVARVYATDTALVRLPLTDRQVALLDLPLHYRSEEEAAKPAAAVLLTGTFGNRDWQWRGRIVRTDARIDEDSRMIYAVAEVADPFAREPGSDRPPLAPGMFVTARIAGRPLAAVTELPRAALRREEQVMLVDARQQLVLREVELLQSAGGRVWVQGLRRGERVVADASGPWWWAWRWQ</sequence>
<dbReference type="PANTHER" id="PTHR30469">
    <property type="entry name" value="MULTIDRUG RESISTANCE PROTEIN MDTA"/>
    <property type="match status" value="1"/>
</dbReference>
<keyword evidence="5" id="KW-1185">Reference proteome</keyword>
<dbReference type="Proteomes" id="UP000477680">
    <property type="component" value="Chromosome"/>
</dbReference>
<reference evidence="4 5" key="1">
    <citation type="submission" date="2020-02" db="EMBL/GenBank/DDBJ databases">
        <title>Genome sequencing for Kineobactrum sp. M2.</title>
        <authorList>
            <person name="Park S.-J."/>
        </authorList>
    </citation>
    <scope>NUCLEOTIDE SEQUENCE [LARGE SCALE GENOMIC DNA]</scope>
    <source>
        <strain evidence="4 5">M2</strain>
    </source>
</reference>
<dbReference type="PANTHER" id="PTHR30469:SF12">
    <property type="entry name" value="MULTIDRUG RESISTANCE PROTEIN MDTA"/>
    <property type="match status" value="1"/>
</dbReference>
<protein>
    <submittedName>
        <fullName evidence="4">Efflux RND transporter periplasmic adaptor subunit</fullName>
    </submittedName>
</protein>
<accession>A0A6C0TZZ5</accession>